<evidence type="ECO:0000259" key="5">
    <source>
        <dbReference type="Pfam" id="PF20147"/>
    </source>
</evidence>
<dbReference type="EMBL" id="LNZH02000207">
    <property type="protein sequence ID" value="OCB85752.1"/>
    <property type="molecule type" value="Genomic_DNA"/>
</dbReference>
<dbReference type="AlphaFoldDB" id="A0A9Q5HTK8"/>
<dbReference type="Pfam" id="PF20147">
    <property type="entry name" value="Crinkler"/>
    <property type="match status" value="1"/>
</dbReference>
<dbReference type="GO" id="GO:0043657">
    <property type="term" value="C:host cell"/>
    <property type="evidence" value="ECO:0007669"/>
    <property type="project" value="UniProtKB-SubCell"/>
</dbReference>
<keyword evidence="7" id="KW-1185">Reference proteome</keyword>
<sequence>MPLASTVSMTDLRVWCLLIDHEKKAAFGDVFSVKVPHDAYVDDLKTKIKEVRPVALGHVNRVMLTAEEAPKAIKKEDADDGQEQISEGRSKKRKLLWETD</sequence>
<evidence type="ECO:0000256" key="1">
    <source>
        <dbReference type="ARBA" id="ARBA00004340"/>
    </source>
</evidence>
<gene>
    <name evidence="6" type="ORF">A7U60_g7103</name>
</gene>
<dbReference type="InterPro" id="IPR045379">
    <property type="entry name" value="Crinkler_N"/>
</dbReference>
<feature type="region of interest" description="Disordered" evidence="4">
    <location>
        <begin position="73"/>
        <end position="100"/>
    </location>
</feature>
<proteinExistence type="predicted"/>
<evidence type="ECO:0000313" key="6">
    <source>
        <dbReference type="EMBL" id="OCB85752.1"/>
    </source>
</evidence>
<comment type="caution">
    <text evidence="6">The sequence shown here is derived from an EMBL/GenBank/DDBJ whole genome shotgun (WGS) entry which is preliminary data.</text>
</comment>
<reference evidence="6" key="1">
    <citation type="submission" date="2016-06" db="EMBL/GenBank/DDBJ databases">
        <title>Draft Genome sequence of the fungus Inonotus baumii.</title>
        <authorList>
            <person name="Zhu H."/>
            <person name="Lin W."/>
        </authorList>
    </citation>
    <scope>NUCLEOTIDE SEQUENCE</scope>
    <source>
        <strain evidence="6">821</strain>
    </source>
</reference>
<evidence type="ECO:0000256" key="3">
    <source>
        <dbReference type="ARBA" id="ARBA00022525"/>
    </source>
</evidence>
<keyword evidence="3" id="KW-0964">Secreted</keyword>
<evidence type="ECO:0000256" key="4">
    <source>
        <dbReference type="SAM" id="MobiDB-lite"/>
    </source>
</evidence>
<name>A0A9Q5HTK8_SANBA</name>
<dbReference type="GO" id="GO:0005576">
    <property type="term" value="C:extracellular region"/>
    <property type="evidence" value="ECO:0007669"/>
    <property type="project" value="UniProtKB-SubCell"/>
</dbReference>
<comment type="subcellular location">
    <subcellularLocation>
        <location evidence="1">Host cell</location>
    </subcellularLocation>
    <subcellularLocation>
        <location evidence="2">Secreted</location>
    </subcellularLocation>
</comment>
<organism evidence="6 7">
    <name type="scientific">Sanghuangporus baumii</name>
    <name type="common">Phellinus baumii</name>
    <dbReference type="NCBI Taxonomy" id="108892"/>
    <lineage>
        <taxon>Eukaryota</taxon>
        <taxon>Fungi</taxon>
        <taxon>Dikarya</taxon>
        <taxon>Basidiomycota</taxon>
        <taxon>Agaricomycotina</taxon>
        <taxon>Agaricomycetes</taxon>
        <taxon>Hymenochaetales</taxon>
        <taxon>Hymenochaetaceae</taxon>
        <taxon>Sanghuangporus</taxon>
    </lineage>
</organism>
<dbReference type="Proteomes" id="UP000757232">
    <property type="component" value="Unassembled WGS sequence"/>
</dbReference>
<evidence type="ECO:0000313" key="7">
    <source>
        <dbReference type="Proteomes" id="UP000757232"/>
    </source>
</evidence>
<dbReference type="OrthoDB" id="3172803at2759"/>
<accession>A0A9Q5HTK8</accession>
<evidence type="ECO:0000256" key="2">
    <source>
        <dbReference type="ARBA" id="ARBA00004613"/>
    </source>
</evidence>
<feature type="domain" description="Crinkler effector protein N-terminal" evidence="5">
    <location>
        <begin position="13"/>
        <end position="89"/>
    </location>
</feature>
<protein>
    <recommendedName>
        <fullName evidence="5">Crinkler effector protein N-terminal domain-containing protein</fullName>
    </recommendedName>
</protein>